<evidence type="ECO:0000256" key="14">
    <source>
        <dbReference type="ARBA" id="ARBA00022909"/>
    </source>
</evidence>
<evidence type="ECO:0000256" key="12">
    <source>
        <dbReference type="ARBA" id="ARBA00022840"/>
    </source>
</evidence>
<dbReference type="InterPro" id="IPR004101">
    <property type="entry name" value="Mur_ligase_C"/>
</dbReference>
<keyword evidence="11 22" id="KW-0547">Nucleotide-binding</keyword>
<dbReference type="Gene3D" id="3.40.1190.10">
    <property type="entry name" value="Mur-like, catalytic domain"/>
    <property type="match status" value="1"/>
</dbReference>
<evidence type="ECO:0000256" key="21">
    <source>
        <dbReference type="ARBA" id="ARBA00049161"/>
    </source>
</evidence>
<keyword evidence="10" id="KW-0479">Metal-binding</keyword>
<evidence type="ECO:0000256" key="1">
    <source>
        <dbReference type="ARBA" id="ARBA00001946"/>
    </source>
</evidence>
<evidence type="ECO:0000256" key="5">
    <source>
        <dbReference type="ARBA" id="ARBA00008276"/>
    </source>
</evidence>
<accession>A0AAW9RNV1</accession>
<evidence type="ECO:0000259" key="24">
    <source>
        <dbReference type="Pfam" id="PF08245"/>
    </source>
</evidence>
<evidence type="ECO:0000256" key="20">
    <source>
        <dbReference type="ARBA" id="ARBA00049035"/>
    </source>
</evidence>
<name>A0AAW9RNV1_9HYPH</name>
<dbReference type="GO" id="GO:0004326">
    <property type="term" value="F:tetrahydrofolylpolyglutamate synthase activity"/>
    <property type="evidence" value="ECO:0007669"/>
    <property type="project" value="UniProtKB-EC"/>
</dbReference>
<dbReference type="Pfam" id="PF02875">
    <property type="entry name" value="Mur_ligase_C"/>
    <property type="match status" value="1"/>
</dbReference>
<dbReference type="GO" id="GO:0005737">
    <property type="term" value="C:cytoplasm"/>
    <property type="evidence" value="ECO:0007669"/>
    <property type="project" value="TreeGrafter"/>
</dbReference>
<evidence type="ECO:0000256" key="16">
    <source>
        <dbReference type="ARBA" id="ARBA00030592"/>
    </source>
</evidence>
<comment type="cofactor">
    <cofactor evidence="1">
        <name>Mg(2+)</name>
        <dbReference type="ChEBI" id="CHEBI:18420"/>
    </cofactor>
</comment>
<evidence type="ECO:0000313" key="25">
    <source>
        <dbReference type="EMBL" id="MEJ8570525.1"/>
    </source>
</evidence>
<dbReference type="InterPro" id="IPR036565">
    <property type="entry name" value="Mur-like_cat_sf"/>
</dbReference>
<dbReference type="GO" id="GO:0005524">
    <property type="term" value="F:ATP binding"/>
    <property type="evidence" value="ECO:0007669"/>
    <property type="project" value="UniProtKB-KW"/>
</dbReference>
<keyword evidence="12 22" id="KW-0067">ATP-binding</keyword>
<comment type="pathway">
    <text evidence="4">Cofactor biosynthesis; tetrahydrofolylpolyglutamate biosynthesis.</text>
</comment>
<comment type="catalytic activity">
    <reaction evidence="20">
        <text>(6R)-5,10-methylenetetrahydrofolyl-(gamma-L-Glu)(n) + L-glutamate + ATP = (6R)-5,10-methylenetetrahydrofolyl-(gamma-L-Glu)(n+1) + ADP + phosphate + H(+)</text>
        <dbReference type="Rhea" id="RHEA:51912"/>
        <dbReference type="Rhea" id="RHEA-COMP:13257"/>
        <dbReference type="Rhea" id="RHEA-COMP:13258"/>
        <dbReference type="ChEBI" id="CHEBI:15378"/>
        <dbReference type="ChEBI" id="CHEBI:29985"/>
        <dbReference type="ChEBI" id="CHEBI:30616"/>
        <dbReference type="ChEBI" id="CHEBI:43474"/>
        <dbReference type="ChEBI" id="CHEBI:136572"/>
        <dbReference type="ChEBI" id="CHEBI:456216"/>
        <dbReference type="EC" id="6.3.2.17"/>
    </reaction>
</comment>
<comment type="caution">
    <text evidence="25">The sequence shown here is derived from an EMBL/GenBank/DDBJ whole genome shotgun (WGS) entry which is preliminary data.</text>
</comment>
<dbReference type="FunFam" id="3.40.1190.10:FF:000011">
    <property type="entry name" value="Folylpolyglutamate synthase/dihydrofolate synthase"/>
    <property type="match status" value="1"/>
</dbReference>
<evidence type="ECO:0000256" key="7">
    <source>
        <dbReference type="ARBA" id="ARBA00013025"/>
    </source>
</evidence>
<evidence type="ECO:0000256" key="8">
    <source>
        <dbReference type="ARBA" id="ARBA00019357"/>
    </source>
</evidence>
<dbReference type="Proteomes" id="UP001378188">
    <property type="component" value="Unassembled WGS sequence"/>
</dbReference>
<comment type="catalytic activity">
    <reaction evidence="19">
        <text>10-formyltetrahydrofolyl-(gamma-L-Glu)(n) + L-glutamate + ATP = 10-formyltetrahydrofolyl-(gamma-L-Glu)(n+1) + ADP + phosphate + H(+)</text>
        <dbReference type="Rhea" id="RHEA:51904"/>
        <dbReference type="Rhea" id="RHEA-COMP:13088"/>
        <dbReference type="Rhea" id="RHEA-COMP:14300"/>
        <dbReference type="ChEBI" id="CHEBI:15378"/>
        <dbReference type="ChEBI" id="CHEBI:29985"/>
        <dbReference type="ChEBI" id="CHEBI:30616"/>
        <dbReference type="ChEBI" id="CHEBI:43474"/>
        <dbReference type="ChEBI" id="CHEBI:134413"/>
        <dbReference type="ChEBI" id="CHEBI:456216"/>
        <dbReference type="EC" id="6.3.2.17"/>
    </reaction>
</comment>
<protein>
    <recommendedName>
        <fullName evidence="8">Dihydrofolate synthase/folylpolyglutamate synthase</fullName>
        <ecNumber evidence="6">6.3.2.12</ecNumber>
        <ecNumber evidence="7">6.3.2.17</ecNumber>
    </recommendedName>
    <alternativeName>
        <fullName evidence="17">Folylpoly-gamma-glutamate synthetase-dihydrofolate synthetase</fullName>
    </alternativeName>
    <alternativeName>
        <fullName evidence="15">Folylpolyglutamate synthetase</fullName>
    </alternativeName>
    <alternativeName>
        <fullName evidence="16">Tetrahydrofolylpolyglutamate synthase</fullName>
    </alternativeName>
</protein>
<dbReference type="AlphaFoldDB" id="A0AAW9RNV1"/>
<dbReference type="SUPFAM" id="SSF53244">
    <property type="entry name" value="MurD-like peptide ligases, peptide-binding domain"/>
    <property type="match status" value="1"/>
</dbReference>
<evidence type="ECO:0000256" key="4">
    <source>
        <dbReference type="ARBA" id="ARBA00005150"/>
    </source>
</evidence>
<evidence type="ECO:0000256" key="6">
    <source>
        <dbReference type="ARBA" id="ARBA00013023"/>
    </source>
</evidence>
<evidence type="ECO:0000256" key="15">
    <source>
        <dbReference type="ARBA" id="ARBA00030048"/>
    </source>
</evidence>
<keyword evidence="9 22" id="KW-0436">Ligase</keyword>
<comment type="catalytic activity">
    <reaction evidence="18">
        <text>(6S)-5,6,7,8-tetrahydrofolyl-(gamma-L-Glu)(n) + L-glutamate + ATP = (6S)-5,6,7,8-tetrahydrofolyl-(gamma-L-Glu)(n+1) + ADP + phosphate + H(+)</text>
        <dbReference type="Rhea" id="RHEA:10580"/>
        <dbReference type="Rhea" id="RHEA-COMP:14738"/>
        <dbReference type="Rhea" id="RHEA-COMP:14740"/>
        <dbReference type="ChEBI" id="CHEBI:15378"/>
        <dbReference type="ChEBI" id="CHEBI:29985"/>
        <dbReference type="ChEBI" id="CHEBI:30616"/>
        <dbReference type="ChEBI" id="CHEBI:43474"/>
        <dbReference type="ChEBI" id="CHEBI:141005"/>
        <dbReference type="ChEBI" id="CHEBI:456216"/>
        <dbReference type="EC" id="6.3.2.17"/>
    </reaction>
</comment>
<dbReference type="EC" id="6.3.2.17" evidence="7"/>
<dbReference type="RefSeq" id="WP_340328273.1">
    <property type="nucleotide sequence ID" value="NZ_JAZHOF010000002.1"/>
</dbReference>
<organism evidence="25 26">
    <name type="scientific">Microbaculum marinum</name>
    <dbReference type="NCBI Taxonomy" id="1764581"/>
    <lineage>
        <taxon>Bacteria</taxon>
        <taxon>Pseudomonadati</taxon>
        <taxon>Pseudomonadota</taxon>
        <taxon>Alphaproteobacteria</taxon>
        <taxon>Hyphomicrobiales</taxon>
        <taxon>Tepidamorphaceae</taxon>
        <taxon>Microbaculum</taxon>
    </lineage>
</organism>
<proteinExistence type="inferred from homology"/>
<evidence type="ECO:0000256" key="18">
    <source>
        <dbReference type="ARBA" id="ARBA00047493"/>
    </source>
</evidence>
<evidence type="ECO:0000256" key="17">
    <source>
        <dbReference type="ARBA" id="ARBA00032510"/>
    </source>
</evidence>
<dbReference type="Gene3D" id="3.90.190.20">
    <property type="entry name" value="Mur ligase, C-terminal domain"/>
    <property type="match status" value="1"/>
</dbReference>
<evidence type="ECO:0000313" key="26">
    <source>
        <dbReference type="Proteomes" id="UP001378188"/>
    </source>
</evidence>
<dbReference type="GO" id="GO:0008841">
    <property type="term" value="F:dihydrofolate synthase activity"/>
    <property type="evidence" value="ECO:0007669"/>
    <property type="project" value="UniProtKB-EC"/>
</dbReference>
<dbReference type="PANTHER" id="PTHR11136:SF0">
    <property type="entry name" value="DIHYDROFOLATE SYNTHETASE-RELATED"/>
    <property type="match status" value="1"/>
</dbReference>
<dbReference type="InterPro" id="IPR018109">
    <property type="entry name" value="Folylpolyglutamate_synth_CS"/>
</dbReference>
<keyword evidence="13" id="KW-0460">Magnesium</keyword>
<keyword evidence="26" id="KW-1185">Reference proteome</keyword>
<reference evidence="25 26" key="1">
    <citation type="submission" date="2024-02" db="EMBL/GenBank/DDBJ databases">
        <title>Genome analysis and characterization of Microbaculum marinisediminis sp. nov., isolated from marine sediment.</title>
        <authorList>
            <person name="Du Z.-J."/>
            <person name="Ye Y.-Q."/>
            <person name="Zhang Z.-R."/>
            <person name="Yuan S.-M."/>
            <person name="Zhang X.-Y."/>
        </authorList>
    </citation>
    <scope>NUCLEOTIDE SEQUENCE [LARGE SCALE GENOMIC DNA]</scope>
    <source>
        <strain evidence="25 26">SDUM1044001</strain>
    </source>
</reference>
<dbReference type="InterPro" id="IPR001645">
    <property type="entry name" value="Folylpolyglutamate_synth"/>
</dbReference>
<dbReference type="GO" id="GO:0046656">
    <property type="term" value="P:folic acid biosynthetic process"/>
    <property type="evidence" value="ECO:0007669"/>
    <property type="project" value="UniProtKB-KW"/>
</dbReference>
<dbReference type="PANTHER" id="PTHR11136">
    <property type="entry name" value="FOLYLPOLYGLUTAMATE SYNTHASE-RELATED"/>
    <property type="match status" value="1"/>
</dbReference>
<dbReference type="PIRSF" id="PIRSF001563">
    <property type="entry name" value="Folylpolyglu_synth"/>
    <property type="match status" value="1"/>
</dbReference>
<evidence type="ECO:0000256" key="2">
    <source>
        <dbReference type="ARBA" id="ARBA00002714"/>
    </source>
</evidence>
<dbReference type="EMBL" id="JAZHOF010000002">
    <property type="protein sequence ID" value="MEJ8570525.1"/>
    <property type="molecule type" value="Genomic_DNA"/>
</dbReference>
<evidence type="ECO:0000259" key="23">
    <source>
        <dbReference type="Pfam" id="PF02875"/>
    </source>
</evidence>
<evidence type="ECO:0000256" key="13">
    <source>
        <dbReference type="ARBA" id="ARBA00022842"/>
    </source>
</evidence>
<dbReference type="SUPFAM" id="SSF53623">
    <property type="entry name" value="MurD-like peptide ligases, catalytic domain"/>
    <property type="match status" value="1"/>
</dbReference>
<evidence type="ECO:0000256" key="3">
    <source>
        <dbReference type="ARBA" id="ARBA00004799"/>
    </source>
</evidence>
<gene>
    <name evidence="25" type="ORF">V3328_03520</name>
</gene>
<evidence type="ECO:0000256" key="22">
    <source>
        <dbReference type="PIRNR" id="PIRNR001563"/>
    </source>
</evidence>
<dbReference type="InterPro" id="IPR013221">
    <property type="entry name" value="Mur_ligase_cen"/>
</dbReference>
<comment type="function">
    <text evidence="2">Functions in two distinct reactions of the de novo folate biosynthetic pathway. Catalyzes the addition of a glutamate residue to dihydropteroate (7,8-dihydropteroate or H2Pte) to form dihydrofolate (7,8-dihydrofolate monoglutamate or H2Pte-Glu). Also catalyzes successive additions of L-glutamate to tetrahydrofolate or 10-formyltetrahydrofolate or 5,10-methylenetetrahydrofolate, leading to folylpolyglutamate derivatives.</text>
</comment>
<keyword evidence="14" id="KW-0289">Folate biosynthesis</keyword>
<dbReference type="InterPro" id="IPR036615">
    <property type="entry name" value="Mur_ligase_C_dom_sf"/>
</dbReference>
<feature type="domain" description="Mur ligase central" evidence="24">
    <location>
        <begin position="46"/>
        <end position="269"/>
    </location>
</feature>
<evidence type="ECO:0000256" key="10">
    <source>
        <dbReference type="ARBA" id="ARBA00022723"/>
    </source>
</evidence>
<dbReference type="GO" id="GO:0046872">
    <property type="term" value="F:metal ion binding"/>
    <property type="evidence" value="ECO:0007669"/>
    <property type="project" value="UniProtKB-KW"/>
</dbReference>
<evidence type="ECO:0000256" key="19">
    <source>
        <dbReference type="ARBA" id="ARBA00047808"/>
    </source>
</evidence>
<comment type="pathway">
    <text evidence="3">Cofactor biosynthesis; tetrahydrofolate biosynthesis; 7,8-dihydrofolate from 2-amino-4-hydroxy-6-hydroxymethyl-7,8-dihydropteridine diphosphate and 4-aminobenzoate: step 2/2.</text>
</comment>
<comment type="similarity">
    <text evidence="5 22">Belongs to the folylpolyglutamate synthase family.</text>
</comment>
<sequence>MASSDLILERLAELHPRKIDLSLGRMHRILEQLGHPERRLPPVVHIAGTNGKGSTAAYLRSMTEAVGYGAHVYTSPHLVRFHERIRLANDGGEKGSGFVTERELAAALAECEKANGGEPITIFEITTAAAFLVFSRHPADLLLLEVGLGGRLDATNVVDRPLATIITPISMDHAQYLGDTIELIAREKAGILKKGVPCIVAAQPREVERVIERAAARLAAPLSISGQDWHATEERGRLVFQDEQGLMDLPLPRLVGRHQLENAGAAIATLRHLPYDVDEAAIAAGMQNVEWPARLQPLSYGPIVEAAPEGAEIWLDGGHNPAAGEVLASALAELEDRSPRPLYLIAGMLTSKDASGFFASFEGLAREVVTVPIPDVEASFGAAELASDAARAGLTARVAGSVQQALAGLPRGEPIRVLICGSLYLAGHVLRIQETVPQ</sequence>
<dbReference type="EC" id="6.3.2.12" evidence="6"/>
<dbReference type="NCBIfam" id="TIGR01499">
    <property type="entry name" value="folC"/>
    <property type="match status" value="1"/>
</dbReference>
<dbReference type="Pfam" id="PF08245">
    <property type="entry name" value="Mur_ligase_M"/>
    <property type="match status" value="1"/>
</dbReference>
<evidence type="ECO:0000256" key="11">
    <source>
        <dbReference type="ARBA" id="ARBA00022741"/>
    </source>
</evidence>
<evidence type="ECO:0000256" key="9">
    <source>
        <dbReference type="ARBA" id="ARBA00022598"/>
    </source>
</evidence>
<comment type="catalytic activity">
    <reaction evidence="21">
        <text>7,8-dihydropteroate + L-glutamate + ATP = 7,8-dihydrofolate + ADP + phosphate + H(+)</text>
        <dbReference type="Rhea" id="RHEA:23584"/>
        <dbReference type="ChEBI" id="CHEBI:15378"/>
        <dbReference type="ChEBI" id="CHEBI:17839"/>
        <dbReference type="ChEBI" id="CHEBI:29985"/>
        <dbReference type="ChEBI" id="CHEBI:30616"/>
        <dbReference type="ChEBI" id="CHEBI:43474"/>
        <dbReference type="ChEBI" id="CHEBI:57451"/>
        <dbReference type="ChEBI" id="CHEBI:456216"/>
        <dbReference type="EC" id="6.3.2.12"/>
    </reaction>
</comment>
<feature type="domain" description="Mur ligase C-terminal" evidence="23">
    <location>
        <begin position="307"/>
        <end position="422"/>
    </location>
</feature>
<dbReference type="PROSITE" id="PS01012">
    <property type="entry name" value="FOLYLPOLYGLU_SYNT_2"/>
    <property type="match status" value="1"/>
</dbReference>